<feature type="transmembrane region" description="Helical" evidence="1">
    <location>
        <begin position="6"/>
        <end position="27"/>
    </location>
</feature>
<keyword evidence="1" id="KW-0472">Membrane</keyword>
<dbReference type="InterPro" id="IPR010980">
    <property type="entry name" value="Cyt_c/b562"/>
</dbReference>
<evidence type="ECO:0000313" key="2">
    <source>
        <dbReference type="EMBL" id="SFV68728.1"/>
    </source>
</evidence>
<reference evidence="2" key="1">
    <citation type="submission" date="2016-10" db="EMBL/GenBank/DDBJ databases">
        <authorList>
            <person name="de Groot N.N."/>
        </authorList>
    </citation>
    <scope>NUCLEOTIDE SEQUENCE</scope>
</reference>
<evidence type="ECO:0000256" key="1">
    <source>
        <dbReference type="SAM" id="Phobius"/>
    </source>
</evidence>
<sequence length="156" mass="17281">MKNLKILWAIIIILSILSGFLVYKFVAGSVVKSDDNRIAISLDKKYRNYILDEMRQFLISVQTIGLAINENKIDKVVSLATKAGMAAEKNTPAGVFRALPLSMKTLGFGTRKKFDDVAKSAKNGATQTELRKKLNNLLGNCIACHSTYKLVESNKK</sequence>
<evidence type="ECO:0008006" key="3">
    <source>
        <dbReference type="Google" id="ProtNLM"/>
    </source>
</evidence>
<dbReference type="AlphaFoldDB" id="A0A1W1CS75"/>
<dbReference type="EMBL" id="FPHJ01000062">
    <property type="protein sequence ID" value="SFV68728.1"/>
    <property type="molecule type" value="Genomic_DNA"/>
</dbReference>
<protein>
    <recommendedName>
        <fullName evidence="3">Cytochrome c</fullName>
    </recommendedName>
</protein>
<name>A0A1W1CS75_9ZZZZ</name>
<proteinExistence type="predicted"/>
<gene>
    <name evidence="2" type="ORF">MNB_SUP05-5-520</name>
</gene>
<dbReference type="SUPFAM" id="SSF47175">
    <property type="entry name" value="Cytochromes"/>
    <property type="match status" value="1"/>
</dbReference>
<organism evidence="2">
    <name type="scientific">hydrothermal vent metagenome</name>
    <dbReference type="NCBI Taxonomy" id="652676"/>
    <lineage>
        <taxon>unclassified sequences</taxon>
        <taxon>metagenomes</taxon>
        <taxon>ecological metagenomes</taxon>
    </lineage>
</organism>
<dbReference type="GO" id="GO:0009055">
    <property type="term" value="F:electron transfer activity"/>
    <property type="evidence" value="ECO:0007669"/>
    <property type="project" value="InterPro"/>
</dbReference>
<keyword evidence="1" id="KW-1133">Transmembrane helix</keyword>
<dbReference type="GO" id="GO:0022900">
    <property type="term" value="P:electron transport chain"/>
    <property type="evidence" value="ECO:0007669"/>
    <property type="project" value="InterPro"/>
</dbReference>
<accession>A0A1W1CS75</accession>
<keyword evidence="1" id="KW-0812">Transmembrane</keyword>
<dbReference type="GO" id="GO:0005506">
    <property type="term" value="F:iron ion binding"/>
    <property type="evidence" value="ECO:0007669"/>
    <property type="project" value="InterPro"/>
</dbReference>
<dbReference type="GO" id="GO:0020037">
    <property type="term" value="F:heme binding"/>
    <property type="evidence" value="ECO:0007669"/>
    <property type="project" value="InterPro"/>
</dbReference>